<feature type="transmembrane region" description="Helical" evidence="2">
    <location>
        <begin position="57"/>
        <end position="75"/>
    </location>
</feature>
<dbReference type="EMBL" id="KZ293665">
    <property type="protein sequence ID" value="PBK90556.1"/>
    <property type="molecule type" value="Genomic_DNA"/>
</dbReference>
<accession>A0A2H3DSZ5</accession>
<feature type="transmembrane region" description="Helical" evidence="2">
    <location>
        <begin position="136"/>
        <end position="161"/>
    </location>
</feature>
<organism evidence="3 4">
    <name type="scientific">Armillaria gallica</name>
    <name type="common">Bulbous honey fungus</name>
    <name type="synonym">Armillaria bulbosa</name>
    <dbReference type="NCBI Taxonomy" id="47427"/>
    <lineage>
        <taxon>Eukaryota</taxon>
        <taxon>Fungi</taxon>
        <taxon>Dikarya</taxon>
        <taxon>Basidiomycota</taxon>
        <taxon>Agaricomycotina</taxon>
        <taxon>Agaricomycetes</taxon>
        <taxon>Agaricomycetidae</taxon>
        <taxon>Agaricales</taxon>
        <taxon>Marasmiineae</taxon>
        <taxon>Physalacriaceae</taxon>
        <taxon>Armillaria</taxon>
    </lineage>
</organism>
<sequence length="331" mass="36622">MPEPIDSEINAVFITLDTQFNVAILNALTHGIHTGVVAVTLWTVASRKKGENYRQPQFFCGIIILLYILATFNFYCQWALDTSYFGATGKSFVDAYRSARPSIGISLTIGIDAILSTVLADATLIWRCWIVWRRPWLVVLVPIACILLATASIGIATYHTAFGPRVLPPQALYFENVVNWAVLYSSLILTTLLWCTFLIIYRILSVGRAAGRMHVYQRLIEMLVESASLYSVAIIVLLVFQVHNDGAGQYVEVLAIAIRATFAPTILVGRVAAGHARPDDSWGASTPRSSLRFRNYSSLQNDSQVDAGSERDMSSRARPDLEEGLEGSTQK</sequence>
<protein>
    <submittedName>
        <fullName evidence="3">Uncharacterized protein</fullName>
    </submittedName>
</protein>
<evidence type="ECO:0000256" key="1">
    <source>
        <dbReference type="SAM" id="MobiDB-lite"/>
    </source>
</evidence>
<keyword evidence="2" id="KW-1133">Transmembrane helix</keyword>
<dbReference type="OMA" id="EINAVFI"/>
<keyword evidence="2" id="KW-0812">Transmembrane</keyword>
<feature type="transmembrane region" description="Helical" evidence="2">
    <location>
        <begin position="253"/>
        <end position="273"/>
    </location>
</feature>
<keyword evidence="2" id="KW-0472">Membrane</keyword>
<keyword evidence="4" id="KW-1185">Reference proteome</keyword>
<evidence type="ECO:0000256" key="2">
    <source>
        <dbReference type="SAM" id="Phobius"/>
    </source>
</evidence>
<dbReference type="AlphaFoldDB" id="A0A2H3DSZ5"/>
<feature type="compositionally biased region" description="Basic and acidic residues" evidence="1">
    <location>
        <begin position="308"/>
        <end position="321"/>
    </location>
</feature>
<feature type="compositionally biased region" description="Polar residues" evidence="1">
    <location>
        <begin position="295"/>
        <end position="306"/>
    </location>
</feature>
<feature type="transmembrane region" description="Helical" evidence="2">
    <location>
        <begin position="222"/>
        <end position="241"/>
    </location>
</feature>
<dbReference type="InParanoid" id="A0A2H3DSZ5"/>
<feature type="region of interest" description="Disordered" evidence="1">
    <location>
        <begin position="293"/>
        <end position="331"/>
    </location>
</feature>
<proteinExistence type="predicted"/>
<name>A0A2H3DSZ5_ARMGA</name>
<feature type="transmembrane region" description="Helical" evidence="2">
    <location>
        <begin position="103"/>
        <end position="124"/>
    </location>
</feature>
<dbReference type="OrthoDB" id="2873242at2759"/>
<evidence type="ECO:0000313" key="3">
    <source>
        <dbReference type="EMBL" id="PBK90556.1"/>
    </source>
</evidence>
<reference evidence="4" key="1">
    <citation type="journal article" date="2017" name="Nat. Ecol. Evol.">
        <title>Genome expansion and lineage-specific genetic innovations in the forest pathogenic fungi Armillaria.</title>
        <authorList>
            <person name="Sipos G."/>
            <person name="Prasanna A.N."/>
            <person name="Walter M.C."/>
            <person name="O'Connor E."/>
            <person name="Balint B."/>
            <person name="Krizsan K."/>
            <person name="Kiss B."/>
            <person name="Hess J."/>
            <person name="Varga T."/>
            <person name="Slot J."/>
            <person name="Riley R."/>
            <person name="Boka B."/>
            <person name="Rigling D."/>
            <person name="Barry K."/>
            <person name="Lee J."/>
            <person name="Mihaltcheva S."/>
            <person name="LaButti K."/>
            <person name="Lipzen A."/>
            <person name="Waldron R."/>
            <person name="Moloney N.M."/>
            <person name="Sperisen C."/>
            <person name="Kredics L."/>
            <person name="Vagvoelgyi C."/>
            <person name="Patrignani A."/>
            <person name="Fitzpatrick D."/>
            <person name="Nagy I."/>
            <person name="Doyle S."/>
            <person name="Anderson J.B."/>
            <person name="Grigoriev I.V."/>
            <person name="Gueldener U."/>
            <person name="Muensterkoetter M."/>
            <person name="Nagy L.G."/>
        </authorList>
    </citation>
    <scope>NUCLEOTIDE SEQUENCE [LARGE SCALE GENOMIC DNA]</scope>
    <source>
        <strain evidence="4">Ar21-2</strain>
    </source>
</reference>
<feature type="transmembrane region" description="Helical" evidence="2">
    <location>
        <begin position="20"/>
        <end position="45"/>
    </location>
</feature>
<evidence type="ECO:0000313" key="4">
    <source>
        <dbReference type="Proteomes" id="UP000217790"/>
    </source>
</evidence>
<gene>
    <name evidence="3" type="ORF">ARMGADRAFT_299756</name>
</gene>
<feature type="transmembrane region" description="Helical" evidence="2">
    <location>
        <begin position="181"/>
        <end position="201"/>
    </location>
</feature>
<dbReference type="Proteomes" id="UP000217790">
    <property type="component" value="Unassembled WGS sequence"/>
</dbReference>